<keyword evidence="1" id="KW-0378">Hydrolase</keyword>
<dbReference type="STRING" id="1802391.A3D72_03235"/>
<dbReference type="PROSITE" id="PS00893">
    <property type="entry name" value="NUDIX_BOX"/>
    <property type="match status" value="1"/>
</dbReference>
<evidence type="ECO:0000313" key="4">
    <source>
        <dbReference type="Proteomes" id="UP000176303"/>
    </source>
</evidence>
<dbReference type="InterPro" id="IPR020084">
    <property type="entry name" value="NUDIX_hydrolase_CS"/>
</dbReference>
<dbReference type="SUPFAM" id="SSF55811">
    <property type="entry name" value="Nudix"/>
    <property type="match status" value="1"/>
</dbReference>
<feature type="domain" description="Nudix hydrolase" evidence="2">
    <location>
        <begin position="52"/>
        <end position="199"/>
    </location>
</feature>
<organism evidence="3 4">
    <name type="scientific">Candidatus Uhrbacteria bacterium RIFCSPHIGHO2_02_FULL_57_19</name>
    <dbReference type="NCBI Taxonomy" id="1802391"/>
    <lineage>
        <taxon>Bacteria</taxon>
        <taxon>Candidatus Uhriibacteriota</taxon>
    </lineage>
</organism>
<evidence type="ECO:0000313" key="3">
    <source>
        <dbReference type="EMBL" id="OGL73423.1"/>
    </source>
</evidence>
<name>A0A1F7U571_9BACT</name>
<dbReference type="InterPro" id="IPR000086">
    <property type="entry name" value="NUDIX_hydrolase_dom"/>
</dbReference>
<evidence type="ECO:0000256" key="1">
    <source>
        <dbReference type="ARBA" id="ARBA00022801"/>
    </source>
</evidence>
<dbReference type="InterPro" id="IPR015797">
    <property type="entry name" value="NUDIX_hydrolase-like_dom_sf"/>
</dbReference>
<proteinExistence type="predicted"/>
<sequence length="207" mass="23158">MSEVGLENCPNPNHWERRDGDVVLEHPVMGSIVSVAVCNDDGTPRYDQFLHTEPIGAITVPVNTDGEIGLIEIERVSFKFGAEQVWPITDFSALGEVSIEIPRGAPRKGEAAKQTALREGQEELNSPILSVEQIGMLTPNTTFHPHRIPVYHVRVDHRREGPIPLDVNERILKVRWHPEAQVRDLIRRGKIYCAMTLAALAMHLARA</sequence>
<dbReference type="EMBL" id="MGDZ01000032">
    <property type="protein sequence ID" value="OGL73423.1"/>
    <property type="molecule type" value="Genomic_DNA"/>
</dbReference>
<protein>
    <recommendedName>
        <fullName evidence="2">Nudix hydrolase domain-containing protein</fullName>
    </recommendedName>
</protein>
<dbReference type="PROSITE" id="PS51462">
    <property type="entry name" value="NUDIX"/>
    <property type="match status" value="1"/>
</dbReference>
<gene>
    <name evidence="3" type="ORF">A3D72_03235</name>
</gene>
<accession>A0A1F7U571</accession>
<dbReference type="Gene3D" id="3.90.79.10">
    <property type="entry name" value="Nucleoside Triphosphate Pyrophosphohydrolase"/>
    <property type="match status" value="1"/>
</dbReference>
<dbReference type="Pfam" id="PF00293">
    <property type="entry name" value="NUDIX"/>
    <property type="match status" value="1"/>
</dbReference>
<reference evidence="3 4" key="1">
    <citation type="journal article" date="2016" name="Nat. Commun.">
        <title>Thousands of microbial genomes shed light on interconnected biogeochemical processes in an aquifer system.</title>
        <authorList>
            <person name="Anantharaman K."/>
            <person name="Brown C.T."/>
            <person name="Hug L.A."/>
            <person name="Sharon I."/>
            <person name="Castelle C.J."/>
            <person name="Probst A.J."/>
            <person name="Thomas B.C."/>
            <person name="Singh A."/>
            <person name="Wilkins M.J."/>
            <person name="Karaoz U."/>
            <person name="Brodie E.L."/>
            <person name="Williams K.H."/>
            <person name="Hubbard S.S."/>
            <person name="Banfield J.F."/>
        </authorList>
    </citation>
    <scope>NUCLEOTIDE SEQUENCE [LARGE SCALE GENOMIC DNA]</scope>
</reference>
<comment type="caution">
    <text evidence="3">The sequence shown here is derived from an EMBL/GenBank/DDBJ whole genome shotgun (WGS) entry which is preliminary data.</text>
</comment>
<dbReference type="GO" id="GO:0016787">
    <property type="term" value="F:hydrolase activity"/>
    <property type="evidence" value="ECO:0007669"/>
    <property type="project" value="UniProtKB-KW"/>
</dbReference>
<dbReference type="AlphaFoldDB" id="A0A1F7U571"/>
<dbReference type="CDD" id="cd03424">
    <property type="entry name" value="NUDIX_ADPRase_Nudt5_UGPPase_Nudt14"/>
    <property type="match status" value="1"/>
</dbReference>
<evidence type="ECO:0000259" key="2">
    <source>
        <dbReference type="PROSITE" id="PS51462"/>
    </source>
</evidence>
<dbReference type="Proteomes" id="UP000176303">
    <property type="component" value="Unassembled WGS sequence"/>
</dbReference>